<feature type="non-terminal residue" evidence="2">
    <location>
        <position position="68"/>
    </location>
</feature>
<dbReference type="EMBL" id="CYRY02003526">
    <property type="protein sequence ID" value="VCW68139.1"/>
    <property type="molecule type" value="Genomic_DNA"/>
</dbReference>
<evidence type="ECO:0000313" key="3">
    <source>
        <dbReference type="Proteomes" id="UP000269945"/>
    </source>
</evidence>
<reference evidence="2 3" key="1">
    <citation type="submission" date="2018-10" db="EMBL/GenBank/DDBJ databases">
        <authorList>
            <person name="Ekblom R."/>
            <person name="Jareborg N."/>
        </authorList>
    </citation>
    <scope>NUCLEOTIDE SEQUENCE [LARGE SCALE GENOMIC DNA]</scope>
    <source>
        <tissue evidence="2">Muscle</tissue>
    </source>
</reference>
<evidence type="ECO:0000256" key="1">
    <source>
        <dbReference type="SAM" id="MobiDB-lite"/>
    </source>
</evidence>
<protein>
    <submittedName>
        <fullName evidence="2">Uncharacterized protein</fullName>
    </submittedName>
</protein>
<comment type="caution">
    <text evidence="2">The sequence shown here is derived from an EMBL/GenBank/DDBJ whole genome shotgun (WGS) entry which is preliminary data.</text>
</comment>
<feature type="non-terminal residue" evidence="2">
    <location>
        <position position="1"/>
    </location>
</feature>
<dbReference type="AlphaFoldDB" id="A0A9X9LH64"/>
<organism evidence="2 3">
    <name type="scientific">Gulo gulo</name>
    <name type="common">Wolverine</name>
    <name type="synonym">Gluton</name>
    <dbReference type="NCBI Taxonomy" id="48420"/>
    <lineage>
        <taxon>Eukaryota</taxon>
        <taxon>Metazoa</taxon>
        <taxon>Chordata</taxon>
        <taxon>Craniata</taxon>
        <taxon>Vertebrata</taxon>
        <taxon>Euteleostomi</taxon>
        <taxon>Mammalia</taxon>
        <taxon>Eutheria</taxon>
        <taxon>Laurasiatheria</taxon>
        <taxon>Carnivora</taxon>
        <taxon>Caniformia</taxon>
        <taxon>Musteloidea</taxon>
        <taxon>Mustelidae</taxon>
        <taxon>Guloninae</taxon>
        <taxon>Gulo</taxon>
    </lineage>
</organism>
<dbReference type="Proteomes" id="UP000269945">
    <property type="component" value="Unassembled WGS sequence"/>
</dbReference>
<name>A0A9X9LH64_GULGU</name>
<keyword evidence="3" id="KW-1185">Reference proteome</keyword>
<proteinExistence type="predicted"/>
<sequence length="68" mass="7020">ARRGASSDPTAPHPPGIPASRAGAAAGAWAVGSRCALGRMKQALVDDTEDVSLDFGNEEELAFRKAKI</sequence>
<accession>A0A9X9LH64</accession>
<gene>
    <name evidence="2" type="ORF">BN2614_LOCUS1</name>
</gene>
<evidence type="ECO:0000313" key="2">
    <source>
        <dbReference type="EMBL" id="VCW68139.1"/>
    </source>
</evidence>
<feature type="region of interest" description="Disordered" evidence="1">
    <location>
        <begin position="1"/>
        <end position="22"/>
    </location>
</feature>